<evidence type="ECO:0000256" key="1">
    <source>
        <dbReference type="SAM" id="MobiDB-lite"/>
    </source>
</evidence>
<dbReference type="AlphaFoldDB" id="A0A2A2L142"/>
<evidence type="ECO:0000313" key="2">
    <source>
        <dbReference type="EMBL" id="PAV79813.1"/>
    </source>
</evidence>
<reference evidence="2 3" key="1">
    <citation type="journal article" date="2017" name="Curr. Biol.">
        <title>Genome architecture and evolution of a unichromosomal asexual nematode.</title>
        <authorList>
            <person name="Fradin H."/>
            <person name="Zegar C."/>
            <person name="Gutwein M."/>
            <person name="Lucas J."/>
            <person name="Kovtun M."/>
            <person name="Corcoran D."/>
            <person name="Baugh L.R."/>
            <person name="Kiontke K."/>
            <person name="Gunsalus K."/>
            <person name="Fitch D.H."/>
            <person name="Piano F."/>
        </authorList>
    </citation>
    <scope>NUCLEOTIDE SEQUENCE [LARGE SCALE GENOMIC DNA]</scope>
    <source>
        <strain evidence="2">PF1309</strain>
    </source>
</reference>
<feature type="compositionally biased region" description="Low complexity" evidence="1">
    <location>
        <begin position="61"/>
        <end position="74"/>
    </location>
</feature>
<name>A0A2A2L142_9BILA</name>
<keyword evidence="3" id="KW-1185">Reference proteome</keyword>
<dbReference type="EMBL" id="LIAE01007362">
    <property type="protein sequence ID" value="PAV79813.1"/>
    <property type="molecule type" value="Genomic_DNA"/>
</dbReference>
<proteinExistence type="predicted"/>
<organism evidence="2 3">
    <name type="scientific">Diploscapter pachys</name>
    <dbReference type="NCBI Taxonomy" id="2018661"/>
    <lineage>
        <taxon>Eukaryota</taxon>
        <taxon>Metazoa</taxon>
        <taxon>Ecdysozoa</taxon>
        <taxon>Nematoda</taxon>
        <taxon>Chromadorea</taxon>
        <taxon>Rhabditida</taxon>
        <taxon>Rhabditina</taxon>
        <taxon>Rhabditomorpha</taxon>
        <taxon>Rhabditoidea</taxon>
        <taxon>Rhabditidae</taxon>
        <taxon>Diploscapter</taxon>
    </lineage>
</organism>
<dbReference type="Proteomes" id="UP000218231">
    <property type="component" value="Unassembled WGS sequence"/>
</dbReference>
<sequence length="182" mass="19869">MYKFRAGNSSGSVCRTLLPSFYIQGKFCYSLLLLSSSSSCSDSSVPGSGSSTPKCCCHNSSSGGPLTPPLSSKGSSEDSSDEEIRLPFFMLKHKRRGDVSITPPSTPASPQVEEHLEFMHHAWRTFNETLTGEEDGSIIHFTPQALADGSGGTPHFQPFNINRYLAEKILKEVNIDPKYALF</sequence>
<accession>A0A2A2L142</accession>
<comment type="caution">
    <text evidence="2">The sequence shown here is derived from an EMBL/GenBank/DDBJ whole genome shotgun (WGS) entry which is preliminary data.</text>
</comment>
<evidence type="ECO:0000313" key="3">
    <source>
        <dbReference type="Proteomes" id="UP000218231"/>
    </source>
</evidence>
<protein>
    <submittedName>
        <fullName evidence="2">Uncharacterized protein</fullName>
    </submittedName>
</protein>
<feature type="region of interest" description="Disordered" evidence="1">
    <location>
        <begin position="61"/>
        <end position="80"/>
    </location>
</feature>
<gene>
    <name evidence="2" type="ORF">WR25_06627</name>
</gene>
<dbReference type="OrthoDB" id="5857654at2759"/>